<evidence type="ECO:0000259" key="9">
    <source>
        <dbReference type="PROSITE" id="PS50110"/>
    </source>
</evidence>
<dbReference type="InterPro" id="IPR005467">
    <property type="entry name" value="His_kinase_dom"/>
</dbReference>
<keyword evidence="7" id="KW-1133">Transmembrane helix</keyword>
<evidence type="ECO:0000256" key="1">
    <source>
        <dbReference type="ARBA" id="ARBA00000085"/>
    </source>
</evidence>
<dbReference type="PROSITE" id="PS50109">
    <property type="entry name" value="HIS_KIN"/>
    <property type="match status" value="1"/>
</dbReference>
<dbReference type="PANTHER" id="PTHR43047">
    <property type="entry name" value="TWO-COMPONENT HISTIDINE PROTEIN KINASE"/>
    <property type="match status" value="1"/>
</dbReference>
<evidence type="ECO:0000256" key="6">
    <source>
        <dbReference type="PROSITE-ProRule" id="PRU00169"/>
    </source>
</evidence>
<dbReference type="AlphaFoldDB" id="A0A2T0MD83"/>
<dbReference type="PANTHER" id="PTHR43047:SF64">
    <property type="entry name" value="HISTIDINE KINASE CONTAINING CHEY-HOMOLOGOUS RECEIVER DOMAIN AND PAS DOMAIN-RELATED"/>
    <property type="match status" value="1"/>
</dbReference>
<keyword evidence="7" id="KW-0472">Membrane</keyword>
<accession>A0A2T0MD83</accession>
<evidence type="ECO:0000313" key="11">
    <source>
        <dbReference type="Proteomes" id="UP000237640"/>
    </source>
</evidence>
<dbReference type="InterPro" id="IPR011006">
    <property type="entry name" value="CheY-like_superfamily"/>
</dbReference>
<dbReference type="Pfam" id="PF00072">
    <property type="entry name" value="Response_reg"/>
    <property type="match status" value="1"/>
</dbReference>
<gene>
    <name evidence="10" type="ORF">CLV81_3871</name>
</gene>
<dbReference type="GO" id="GO:0000155">
    <property type="term" value="F:phosphorelay sensor kinase activity"/>
    <property type="evidence" value="ECO:0007669"/>
    <property type="project" value="InterPro"/>
</dbReference>
<evidence type="ECO:0000256" key="3">
    <source>
        <dbReference type="ARBA" id="ARBA00022553"/>
    </source>
</evidence>
<dbReference type="SUPFAM" id="SSF55874">
    <property type="entry name" value="ATPase domain of HSP90 chaperone/DNA topoisomerase II/histidine kinase"/>
    <property type="match status" value="1"/>
</dbReference>
<dbReference type="OrthoDB" id="9816309at2"/>
<dbReference type="Proteomes" id="UP000237640">
    <property type="component" value="Unassembled WGS sequence"/>
</dbReference>
<reference evidence="10 11" key="1">
    <citation type="submission" date="2018-03" db="EMBL/GenBank/DDBJ databases">
        <title>Genomic Encyclopedia of Archaeal and Bacterial Type Strains, Phase II (KMG-II): from individual species to whole genera.</title>
        <authorList>
            <person name="Goeker M."/>
        </authorList>
    </citation>
    <scope>NUCLEOTIDE SEQUENCE [LARGE SCALE GENOMIC DNA]</scope>
    <source>
        <strain evidence="10 11">DSM 25027</strain>
    </source>
</reference>
<feature type="modified residue" description="4-aspartylphosphate" evidence="6">
    <location>
        <position position="401"/>
    </location>
</feature>
<dbReference type="SMART" id="SM00387">
    <property type="entry name" value="HATPase_c"/>
    <property type="match status" value="1"/>
</dbReference>
<dbReference type="PRINTS" id="PR00344">
    <property type="entry name" value="BCTRLSENSOR"/>
</dbReference>
<name>A0A2T0MD83_9FLAO</name>
<dbReference type="PROSITE" id="PS50110">
    <property type="entry name" value="RESPONSE_REGULATORY"/>
    <property type="match status" value="1"/>
</dbReference>
<dbReference type="InterPro" id="IPR001789">
    <property type="entry name" value="Sig_transdc_resp-reg_receiver"/>
</dbReference>
<evidence type="ECO:0000256" key="7">
    <source>
        <dbReference type="SAM" id="Phobius"/>
    </source>
</evidence>
<keyword evidence="11" id="KW-1185">Reference proteome</keyword>
<dbReference type="Gene3D" id="3.40.50.2300">
    <property type="match status" value="1"/>
</dbReference>
<proteinExistence type="predicted"/>
<keyword evidence="3 6" id="KW-0597">Phosphoprotein</keyword>
<dbReference type="InterPro" id="IPR003661">
    <property type="entry name" value="HisK_dim/P_dom"/>
</dbReference>
<dbReference type="SUPFAM" id="SSF47384">
    <property type="entry name" value="Homodimeric domain of signal transducing histidine kinase"/>
    <property type="match status" value="1"/>
</dbReference>
<dbReference type="Gene3D" id="3.30.565.10">
    <property type="entry name" value="Histidine kinase-like ATPase, C-terminal domain"/>
    <property type="match status" value="1"/>
</dbReference>
<evidence type="ECO:0000256" key="5">
    <source>
        <dbReference type="ARBA" id="ARBA00022777"/>
    </source>
</evidence>
<dbReference type="InterPro" id="IPR003594">
    <property type="entry name" value="HATPase_dom"/>
</dbReference>
<dbReference type="CDD" id="cd00082">
    <property type="entry name" value="HisKA"/>
    <property type="match status" value="1"/>
</dbReference>
<dbReference type="Pfam" id="PF02518">
    <property type="entry name" value="HATPase_c"/>
    <property type="match status" value="1"/>
</dbReference>
<comment type="catalytic activity">
    <reaction evidence="1">
        <text>ATP + protein L-histidine = ADP + protein N-phospho-L-histidine.</text>
        <dbReference type="EC" id="2.7.13.3"/>
    </reaction>
</comment>
<dbReference type="SMART" id="SM00388">
    <property type="entry name" value="HisKA"/>
    <property type="match status" value="1"/>
</dbReference>
<organism evidence="10 11">
    <name type="scientific">Flagellimonas meridianipacifica</name>
    <dbReference type="NCBI Taxonomy" id="1080225"/>
    <lineage>
        <taxon>Bacteria</taxon>
        <taxon>Pseudomonadati</taxon>
        <taxon>Bacteroidota</taxon>
        <taxon>Flavobacteriia</taxon>
        <taxon>Flavobacteriales</taxon>
        <taxon>Flavobacteriaceae</taxon>
        <taxon>Flagellimonas</taxon>
    </lineage>
</organism>
<keyword evidence="5 10" id="KW-0418">Kinase</keyword>
<dbReference type="Pfam" id="PF00512">
    <property type="entry name" value="HisKA"/>
    <property type="match status" value="1"/>
</dbReference>
<evidence type="ECO:0000313" key="10">
    <source>
        <dbReference type="EMBL" id="PRX55458.1"/>
    </source>
</evidence>
<dbReference type="InterPro" id="IPR036097">
    <property type="entry name" value="HisK_dim/P_sf"/>
</dbReference>
<keyword evidence="7" id="KW-0812">Transmembrane</keyword>
<evidence type="ECO:0000256" key="4">
    <source>
        <dbReference type="ARBA" id="ARBA00022679"/>
    </source>
</evidence>
<sequence>MKNLKQEENAPVWHKTHTARYALFGAIFGLLFPIMAVSIDLFRMDLDFTVENIVAIHRDFPIHFIIDTAPFFLGLFASFGGRAMDKVAVKNTQLKQAMEFKDIFLANMSHEIRTPMSGIIGVIDLLSKSHDFNEKDSKYLDIIQSSSKDLMKIINDILDFSKLKAGKLSFDYQEKNIREIVEDVRRLFLAVGESKNIMVTTQVDSGVPKYLMIDEVRLKQVLSNLVGNAIKFSSKGDVTIKVSFLDDTQDDRLKIEVIDQGAGISEKNLETLFSEYAQLEEANTFCEESGTGLGLCICKKLVEYMDGELGVISKLGEGSNFWFTLKTRTTDKVNIDKKIDLLPKQTEILSMNVLMAEDNKTLCAVYQHMLEKLGCNTVIVHDGEMLIEEFEENRFDVILLDVNMPKLDGIKAMQNLRTKFGELPPMIGISASALQGDAEKYIEQGLDDYLTKPFTVDELAAKLEKWEGVGKERMTLQNTD</sequence>
<feature type="transmembrane region" description="Helical" evidence="7">
    <location>
        <begin position="21"/>
        <end position="42"/>
    </location>
</feature>
<dbReference type="CDD" id="cd16922">
    <property type="entry name" value="HATPase_EvgS-ArcB-TorS-like"/>
    <property type="match status" value="1"/>
</dbReference>
<dbReference type="SMART" id="SM00448">
    <property type="entry name" value="REC"/>
    <property type="match status" value="1"/>
</dbReference>
<dbReference type="InterPro" id="IPR036890">
    <property type="entry name" value="HATPase_C_sf"/>
</dbReference>
<dbReference type="SUPFAM" id="SSF52172">
    <property type="entry name" value="CheY-like"/>
    <property type="match status" value="1"/>
</dbReference>
<dbReference type="FunFam" id="3.30.565.10:FF:000010">
    <property type="entry name" value="Sensor histidine kinase RcsC"/>
    <property type="match status" value="1"/>
</dbReference>
<comment type="caution">
    <text evidence="10">The sequence shown here is derived from an EMBL/GenBank/DDBJ whole genome shotgun (WGS) entry which is preliminary data.</text>
</comment>
<dbReference type="EMBL" id="PVYX01000002">
    <property type="protein sequence ID" value="PRX55458.1"/>
    <property type="molecule type" value="Genomic_DNA"/>
</dbReference>
<feature type="domain" description="Response regulatory" evidence="9">
    <location>
        <begin position="352"/>
        <end position="467"/>
    </location>
</feature>
<evidence type="ECO:0000259" key="8">
    <source>
        <dbReference type="PROSITE" id="PS50109"/>
    </source>
</evidence>
<dbReference type="Gene3D" id="1.10.287.130">
    <property type="match status" value="1"/>
</dbReference>
<protein>
    <recommendedName>
        <fullName evidence="2">histidine kinase</fullName>
        <ecNumber evidence="2">2.7.13.3</ecNumber>
    </recommendedName>
</protein>
<dbReference type="RefSeq" id="WP_106147330.1">
    <property type="nucleotide sequence ID" value="NZ_PVYX01000002.1"/>
</dbReference>
<evidence type="ECO:0000256" key="2">
    <source>
        <dbReference type="ARBA" id="ARBA00012438"/>
    </source>
</evidence>
<keyword evidence="4" id="KW-0808">Transferase</keyword>
<dbReference type="InterPro" id="IPR004358">
    <property type="entry name" value="Sig_transdc_His_kin-like_C"/>
</dbReference>
<feature type="domain" description="Histidine kinase" evidence="8">
    <location>
        <begin position="107"/>
        <end position="329"/>
    </location>
</feature>
<dbReference type="EC" id="2.7.13.3" evidence="2"/>
<dbReference type="CDD" id="cd17546">
    <property type="entry name" value="REC_hyHK_CKI1_RcsC-like"/>
    <property type="match status" value="1"/>
</dbReference>